<evidence type="ECO:0000313" key="3">
    <source>
        <dbReference type="Proteomes" id="UP000313645"/>
    </source>
</evidence>
<dbReference type="InterPro" id="IPR009288">
    <property type="entry name" value="AIG2-like_dom"/>
</dbReference>
<keyword evidence="3" id="KW-1185">Reference proteome</keyword>
<dbReference type="Gene3D" id="3.10.490.10">
    <property type="entry name" value="Gamma-glutamyl cyclotransferase-like"/>
    <property type="match status" value="1"/>
</dbReference>
<dbReference type="EMBL" id="SJDL01000005">
    <property type="protein sequence ID" value="TBW58092.1"/>
    <property type="molecule type" value="Genomic_DNA"/>
</dbReference>
<dbReference type="InterPro" id="IPR013024">
    <property type="entry name" value="GGCT-like"/>
</dbReference>
<gene>
    <name evidence="2" type="ORF">EZI54_04345</name>
</gene>
<dbReference type="Proteomes" id="UP000313645">
    <property type="component" value="Unassembled WGS sequence"/>
</dbReference>
<dbReference type="RefSeq" id="WP_131479425.1">
    <property type="nucleotide sequence ID" value="NZ_SJDL01000005.1"/>
</dbReference>
<feature type="domain" description="Gamma-glutamylcyclotransferase AIG2-like" evidence="1">
    <location>
        <begin position="15"/>
        <end position="128"/>
    </location>
</feature>
<reference evidence="2 3" key="1">
    <citation type="submission" date="2019-02" db="EMBL/GenBank/DDBJ databases">
        <title>Marinobacter halodurans sp. nov., a marine bacterium isolated from sea tidal flat.</title>
        <authorList>
            <person name="Yoo Y."/>
            <person name="Lee D.W."/>
            <person name="Kim B.S."/>
            <person name="Kim J.-J."/>
        </authorList>
    </citation>
    <scope>NUCLEOTIDE SEQUENCE [LARGE SCALE GENOMIC DNA]</scope>
    <source>
        <strain evidence="2 3">YJ-S3-2</strain>
    </source>
</reference>
<accession>A0ABY1ZNI6</accession>
<dbReference type="SUPFAM" id="SSF110857">
    <property type="entry name" value="Gamma-glutamyl cyclotransferase-like"/>
    <property type="match status" value="1"/>
</dbReference>
<name>A0ABY1ZNI6_9GAMM</name>
<dbReference type="Pfam" id="PF06094">
    <property type="entry name" value="GGACT"/>
    <property type="match status" value="1"/>
</dbReference>
<comment type="caution">
    <text evidence="2">The sequence shown here is derived from an EMBL/GenBank/DDBJ whole genome shotgun (WGS) entry which is preliminary data.</text>
</comment>
<proteinExistence type="predicted"/>
<dbReference type="InterPro" id="IPR036568">
    <property type="entry name" value="GGCT-like_sf"/>
</dbReference>
<dbReference type="CDD" id="cd06661">
    <property type="entry name" value="GGCT_like"/>
    <property type="match status" value="1"/>
</dbReference>
<evidence type="ECO:0000313" key="2">
    <source>
        <dbReference type="EMBL" id="TBW58092.1"/>
    </source>
</evidence>
<evidence type="ECO:0000259" key="1">
    <source>
        <dbReference type="Pfam" id="PF06094"/>
    </source>
</evidence>
<sequence length="128" mass="14443">MSFARSPTGFQLHQVAVYGTLKRGGVNHAFLRGARYVGKARLTGIALYDLGAYPAARLEPSAGVQVEVYRVTGAGLRRLDRLEDYRPDDPGRGEYDRQQLTTPFGPAWVYLYNRRIQGRRRIVRGGWC</sequence>
<organism evidence="2 3">
    <name type="scientific">Marinobacter halodurans</name>
    <dbReference type="NCBI Taxonomy" id="2528979"/>
    <lineage>
        <taxon>Bacteria</taxon>
        <taxon>Pseudomonadati</taxon>
        <taxon>Pseudomonadota</taxon>
        <taxon>Gammaproteobacteria</taxon>
        <taxon>Pseudomonadales</taxon>
        <taxon>Marinobacteraceae</taxon>
        <taxon>Marinobacter</taxon>
    </lineage>
</organism>
<protein>
    <submittedName>
        <fullName evidence="2">Gamma-glutamylcyclotransferase</fullName>
    </submittedName>
</protein>